<proteinExistence type="predicted"/>
<evidence type="ECO:0000259" key="1">
    <source>
        <dbReference type="Pfam" id="PF02538"/>
    </source>
</evidence>
<keyword evidence="3" id="KW-1185">Reference proteome</keyword>
<feature type="non-terminal residue" evidence="2">
    <location>
        <position position="397"/>
    </location>
</feature>
<name>A0A834M4V6_RHYFE</name>
<dbReference type="Pfam" id="PF02538">
    <property type="entry name" value="Hydantoinase_B"/>
    <property type="match status" value="1"/>
</dbReference>
<dbReference type="InterPro" id="IPR045079">
    <property type="entry name" value="Oxoprolinase-like"/>
</dbReference>
<dbReference type="GO" id="GO:0005829">
    <property type="term" value="C:cytosol"/>
    <property type="evidence" value="ECO:0007669"/>
    <property type="project" value="TreeGrafter"/>
</dbReference>
<dbReference type="GO" id="GO:0006749">
    <property type="term" value="P:glutathione metabolic process"/>
    <property type="evidence" value="ECO:0007669"/>
    <property type="project" value="TreeGrafter"/>
</dbReference>
<comment type="caution">
    <text evidence="2">The sequence shown here is derived from an EMBL/GenBank/DDBJ whole genome shotgun (WGS) entry which is preliminary data.</text>
</comment>
<dbReference type="PANTHER" id="PTHR11365">
    <property type="entry name" value="5-OXOPROLINASE RELATED"/>
    <property type="match status" value="1"/>
</dbReference>
<gene>
    <name evidence="2" type="ORF">GWI33_015069</name>
</gene>
<dbReference type="GO" id="GO:0017168">
    <property type="term" value="F:5-oxoprolinase (ATP-hydrolyzing) activity"/>
    <property type="evidence" value="ECO:0007669"/>
    <property type="project" value="TreeGrafter"/>
</dbReference>
<accession>A0A834M4V6</accession>
<organism evidence="2 3">
    <name type="scientific">Rhynchophorus ferrugineus</name>
    <name type="common">Red palm weevil</name>
    <name type="synonym">Curculio ferrugineus</name>
    <dbReference type="NCBI Taxonomy" id="354439"/>
    <lineage>
        <taxon>Eukaryota</taxon>
        <taxon>Metazoa</taxon>
        <taxon>Ecdysozoa</taxon>
        <taxon>Arthropoda</taxon>
        <taxon>Hexapoda</taxon>
        <taxon>Insecta</taxon>
        <taxon>Pterygota</taxon>
        <taxon>Neoptera</taxon>
        <taxon>Endopterygota</taxon>
        <taxon>Coleoptera</taxon>
        <taxon>Polyphaga</taxon>
        <taxon>Cucujiformia</taxon>
        <taxon>Curculionidae</taxon>
        <taxon>Dryophthorinae</taxon>
        <taxon>Rhynchophorus</taxon>
    </lineage>
</organism>
<sequence>VSELIDQYGLEVVQAYMTHIQTNAEVAVRDMLREVARNASARTGTSILEFTDNMDDGSPIHLRVTLDEVLGSALCDFSGSGPEVWGNCNAPRAVTLSALIYCLRCMVGHDVPLNQGCLAPVRVVIPKGSLLDPSEDAAVVGGNVLTSQRIVDVVLGAFRVCAASQGCMNNITFGNESWGCYETVAGGSGAGPNWHGCSGVHTHMTNTRITDVEIVERRYPVHVKVFTLRQDTGGAGQYRGGDGVHRELFFRAPLTLSVLTERRVLAPYGLAGGEAAARGLNLLIRTGGRTINLGPKTAVPVRPGRRVYGRSLRVPELIGSAGMGTESFPKLTVRPEIPGSILPHSWSSARKAGASVVLVRTSVLKLFSCVFIIGKRPTRAGSPPQEVVLNIDRFIGQ</sequence>
<feature type="domain" description="Hydantoinase B/oxoprolinase" evidence="1">
    <location>
        <begin position="2"/>
        <end position="308"/>
    </location>
</feature>
<reference evidence="2" key="1">
    <citation type="submission" date="2020-08" db="EMBL/GenBank/DDBJ databases">
        <title>Genome sequencing and assembly of the red palm weevil Rhynchophorus ferrugineus.</title>
        <authorList>
            <person name="Dias G.B."/>
            <person name="Bergman C.M."/>
            <person name="Manee M."/>
        </authorList>
    </citation>
    <scope>NUCLEOTIDE SEQUENCE</scope>
    <source>
        <strain evidence="2">AA-2017</strain>
        <tissue evidence="2">Whole larva</tissue>
    </source>
</reference>
<dbReference type="Proteomes" id="UP000625711">
    <property type="component" value="Unassembled WGS sequence"/>
</dbReference>
<dbReference type="EMBL" id="JAACXV010013844">
    <property type="protein sequence ID" value="KAF7272126.1"/>
    <property type="molecule type" value="Genomic_DNA"/>
</dbReference>
<evidence type="ECO:0000313" key="2">
    <source>
        <dbReference type="EMBL" id="KAF7272126.1"/>
    </source>
</evidence>
<dbReference type="InterPro" id="IPR003692">
    <property type="entry name" value="Hydantoinase_B"/>
</dbReference>
<protein>
    <recommendedName>
        <fullName evidence="1">Hydantoinase B/oxoprolinase domain-containing protein</fullName>
    </recommendedName>
</protein>
<evidence type="ECO:0000313" key="3">
    <source>
        <dbReference type="Proteomes" id="UP000625711"/>
    </source>
</evidence>
<dbReference type="PANTHER" id="PTHR11365:SF2">
    <property type="entry name" value="5-OXOPROLINASE"/>
    <property type="match status" value="1"/>
</dbReference>
<dbReference type="AlphaFoldDB" id="A0A834M4V6"/>
<dbReference type="OrthoDB" id="3643at2759"/>